<evidence type="ECO:0000256" key="3">
    <source>
        <dbReference type="ARBA" id="ARBA00012552"/>
    </source>
</evidence>
<dbReference type="Gene3D" id="3.40.50.300">
    <property type="entry name" value="P-loop containing nucleotide triphosphate hydrolases"/>
    <property type="match status" value="2"/>
</dbReference>
<gene>
    <name evidence="15" type="primary">DDX19A</name>
</gene>
<dbReference type="InterPro" id="IPR001650">
    <property type="entry name" value="Helicase_C-like"/>
</dbReference>
<evidence type="ECO:0000256" key="7">
    <source>
        <dbReference type="ARBA" id="ARBA00022806"/>
    </source>
</evidence>
<evidence type="ECO:0000256" key="9">
    <source>
        <dbReference type="ARBA" id="ARBA00022884"/>
    </source>
</evidence>
<evidence type="ECO:0000256" key="5">
    <source>
        <dbReference type="ARBA" id="ARBA00022741"/>
    </source>
</evidence>
<dbReference type="SUPFAM" id="SSF52540">
    <property type="entry name" value="P-loop containing nucleoside triphosphate hydrolases"/>
    <property type="match status" value="1"/>
</dbReference>
<sequence length="447" mass="50447">MATDSWALAVDEQEAAVKSMTNLQIKEEKVKADTNGIIKTSTTAEKTDEEEKEDRAAQSLLNKLIRSNLVDNTNQVEVLQRDPNSPLYSVKSFEELRLPQNLIAQSQSGTGKTAAFVLAMLSQVEPANKYPQCLCLSPTYELALQTGKVIEQMGKFYPELKLAYAVRGNKLERGQKISEQIVIGTPGTVLDWCSKLKFIDPKKIKVFVLDEADVMIATQGHQDQSIRIQRMLPRNCQMLLFSATFEDSVWKFAQKVVPDPNVIKLKREEETLDTIKQYYVLCSSRDEKFQALCNLYGAITIAQAMIFCHTRKTASWLAAELSKEGHQVALLSGEMMVEQRAAVIERFREGKEKVLVTTNVCARGIDVEQVSVVINFDLPVDKDGNPDNETYLHRIGRTGRFGKRGLAVNMVDSKHSMNILNRIQEHFNKKIERLDTDDLDEIEKIAN</sequence>
<dbReference type="FunFam" id="3.40.50.300:FF:000318">
    <property type="entry name" value="ATP-dependent RNA helicase DDX19B"/>
    <property type="match status" value="1"/>
</dbReference>
<dbReference type="GO" id="GO:0005524">
    <property type="term" value="F:ATP binding"/>
    <property type="evidence" value="ECO:0007669"/>
    <property type="project" value="UniProtKB-KW"/>
</dbReference>
<dbReference type="InterPro" id="IPR027417">
    <property type="entry name" value="P-loop_NTPase"/>
</dbReference>
<evidence type="ECO:0000259" key="12">
    <source>
        <dbReference type="PROSITE" id="PS51192"/>
    </source>
</evidence>
<dbReference type="EMBL" id="GABC01000584">
    <property type="protein sequence ID" value="JAA10754.1"/>
    <property type="molecule type" value="mRNA"/>
</dbReference>
<dbReference type="EMBL" id="GABD01009013">
    <property type="protein sequence ID" value="JAA24087.1"/>
    <property type="molecule type" value="mRNA"/>
</dbReference>
<name>K7CX02_PANTR</name>
<feature type="domain" description="Helicase ATP-binding" evidence="12">
    <location>
        <begin position="93"/>
        <end position="263"/>
    </location>
</feature>
<dbReference type="GO" id="GO:0005634">
    <property type="term" value="C:nucleus"/>
    <property type="evidence" value="ECO:0007669"/>
    <property type="project" value="UniProtKB-SubCell"/>
</dbReference>
<evidence type="ECO:0000256" key="11">
    <source>
        <dbReference type="ARBA" id="ARBA00047984"/>
    </source>
</evidence>
<dbReference type="InterPro" id="IPR011545">
    <property type="entry name" value="DEAD/DEAH_box_helicase_dom"/>
</dbReference>
<protein>
    <recommendedName>
        <fullName evidence="3">RNA helicase</fullName>
        <ecNumber evidence="3">3.6.4.13</ecNumber>
    </recommendedName>
</protein>
<dbReference type="PANTHER" id="PTHR47958">
    <property type="entry name" value="ATP-DEPENDENT RNA HELICASE DBP3"/>
    <property type="match status" value="1"/>
</dbReference>
<dbReference type="GO" id="GO:0003724">
    <property type="term" value="F:RNA helicase activity"/>
    <property type="evidence" value="ECO:0007669"/>
    <property type="project" value="UniProtKB-EC"/>
</dbReference>
<comment type="subcellular location">
    <subcellularLocation>
        <location evidence="2">Cytoplasm</location>
    </subcellularLocation>
    <subcellularLocation>
        <location evidence="1">Nucleus</location>
    </subcellularLocation>
</comment>
<accession>K7CX02</accession>
<dbReference type="CDD" id="cd18787">
    <property type="entry name" value="SF2_C_DEAD"/>
    <property type="match status" value="1"/>
</dbReference>
<evidence type="ECO:0000313" key="14">
    <source>
        <dbReference type="EMBL" id="JAA10754.1"/>
    </source>
</evidence>
<evidence type="ECO:0000256" key="4">
    <source>
        <dbReference type="ARBA" id="ARBA00022490"/>
    </source>
</evidence>
<evidence type="ECO:0000313" key="15">
    <source>
        <dbReference type="EMBL" id="JAA24087.1"/>
    </source>
</evidence>
<keyword evidence="10" id="KW-0539">Nucleus</keyword>
<evidence type="ECO:0000256" key="6">
    <source>
        <dbReference type="ARBA" id="ARBA00022801"/>
    </source>
</evidence>
<keyword evidence="5" id="KW-0547">Nucleotide-binding</keyword>
<dbReference type="GO" id="GO:0003723">
    <property type="term" value="F:RNA binding"/>
    <property type="evidence" value="ECO:0007669"/>
    <property type="project" value="UniProtKB-KW"/>
</dbReference>
<dbReference type="SMART" id="SM00490">
    <property type="entry name" value="HELICc"/>
    <property type="match status" value="1"/>
</dbReference>
<evidence type="ECO:0000256" key="10">
    <source>
        <dbReference type="ARBA" id="ARBA00023242"/>
    </source>
</evidence>
<evidence type="ECO:0000256" key="1">
    <source>
        <dbReference type="ARBA" id="ARBA00004123"/>
    </source>
</evidence>
<dbReference type="GO" id="GO:0016787">
    <property type="term" value="F:hydrolase activity"/>
    <property type="evidence" value="ECO:0007669"/>
    <property type="project" value="UniProtKB-KW"/>
</dbReference>
<organism evidence="15">
    <name type="scientific">Pan troglodytes</name>
    <name type="common">Chimpanzee</name>
    <dbReference type="NCBI Taxonomy" id="9598"/>
    <lineage>
        <taxon>Eukaryota</taxon>
        <taxon>Metazoa</taxon>
        <taxon>Chordata</taxon>
        <taxon>Craniata</taxon>
        <taxon>Vertebrata</taxon>
        <taxon>Euteleostomi</taxon>
        <taxon>Mammalia</taxon>
        <taxon>Eutheria</taxon>
        <taxon>Euarchontoglires</taxon>
        <taxon>Primates</taxon>
        <taxon>Haplorrhini</taxon>
        <taxon>Catarrhini</taxon>
        <taxon>Hominidae</taxon>
        <taxon>Pan</taxon>
    </lineage>
</organism>
<reference evidence="15" key="1">
    <citation type="submission" date="2012-10" db="EMBL/GenBank/DDBJ databases">
        <title>De novo assembly of the reference chimpanzee transcriptome from NextGen mRNA sequences.</title>
        <authorList>
            <person name="Maudhoo M.D."/>
            <person name="Meehan D.T."/>
            <person name="Norgren R.B.Jr."/>
        </authorList>
    </citation>
    <scope>NUCLEOTIDE SEQUENCE</scope>
    <source>
        <tissue evidence="14">Adipose stromal</tissue>
        <tissue evidence="15">Skin</tissue>
    </source>
</reference>
<keyword evidence="6" id="KW-0378">Hydrolase</keyword>
<evidence type="ECO:0000259" key="13">
    <source>
        <dbReference type="PROSITE" id="PS51194"/>
    </source>
</evidence>
<evidence type="ECO:0000256" key="8">
    <source>
        <dbReference type="ARBA" id="ARBA00022840"/>
    </source>
</evidence>
<feature type="domain" description="Helicase C-terminal" evidence="13">
    <location>
        <begin position="274"/>
        <end position="442"/>
    </location>
</feature>
<evidence type="ECO:0000256" key="2">
    <source>
        <dbReference type="ARBA" id="ARBA00004496"/>
    </source>
</evidence>
<dbReference type="Pfam" id="PF00271">
    <property type="entry name" value="Helicase_C"/>
    <property type="match status" value="1"/>
</dbReference>
<dbReference type="EC" id="3.6.4.13" evidence="3"/>
<comment type="catalytic activity">
    <reaction evidence="11">
        <text>ATP + H2O = ADP + phosphate + H(+)</text>
        <dbReference type="Rhea" id="RHEA:13065"/>
        <dbReference type="ChEBI" id="CHEBI:15377"/>
        <dbReference type="ChEBI" id="CHEBI:15378"/>
        <dbReference type="ChEBI" id="CHEBI:30616"/>
        <dbReference type="ChEBI" id="CHEBI:43474"/>
        <dbReference type="ChEBI" id="CHEBI:456216"/>
        <dbReference type="EC" id="3.6.4.13"/>
    </reaction>
</comment>
<dbReference type="PROSITE" id="PS51192">
    <property type="entry name" value="HELICASE_ATP_BIND_1"/>
    <property type="match status" value="1"/>
</dbReference>
<keyword evidence="4" id="KW-0963">Cytoplasm</keyword>
<dbReference type="AlphaFoldDB" id="K7CX02"/>
<dbReference type="Gene3D" id="6.10.250.2170">
    <property type="match status" value="1"/>
</dbReference>
<dbReference type="SMART" id="SM00487">
    <property type="entry name" value="DEXDc"/>
    <property type="match status" value="1"/>
</dbReference>
<dbReference type="InterPro" id="IPR014001">
    <property type="entry name" value="Helicase_ATP-bd"/>
</dbReference>
<keyword evidence="8" id="KW-0067">ATP-binding</keyword>
<dbReference type="GO" id="GO:0005737">
    <property type="term" value="C:cytoplasm"/>
    <property type="evidence" value="ECO:0007669"/>
    <property type="project" value="UniProtKB-SubCell"/>
</dbReference>
<keyword evidence="9" id="KW-0694">RNA-binding</keyword>
<keyword evidence="7" id="KW-0347">Helicase</keyword>
<proteinExistence type="evidence at transcript level"/>
<dbReference type="Pfam" id="PF00270">
    <property type="entry name" value="DEAD"/>
    <property type="match status" value="1"/>
</dbReference>
<dbReference type="PROSITE" id="PS51194">
    <property type="entry name" value="HELICASE_CTER"/>
    <property type="match status" value="1"/>
</dbReference>